<reference evidence="1" key="1">
    <citation type="submission" date="2022-10" db="EMBL/GenBank/DDBJ databases">
        <authorList>
            <person name="Chen Y."/>
            <person name="Dougan E. K."/>
            <person name="Chan C."/>
            <person name="Rhodes N."/>
            <person name="Thang M."/>
        </authorList>
    </citation>
    <scope>NUCLEOTIDE SEQUENCE</scope>
</reference>
<reference evidence="2 3" key="2">
    <citation type="submission" date="2024-05" db="EMBL/GenBank/DDBJ databases">
        <authorList>
            <person name="Chen Y."/>
            <person name="Shah S."/>
            <person name="Dougan E. K."/>
            <person name="Thang M."/>
            <person name="Chan C."/>
        </authorList>
    </citation>
    <scope>NUCLEOTIDE SEQUENCE [LARGE SCALE GENOMIC DNA]</scope>
</reference>
<evidence type="ECO:0000313" key="2">
    <source>
        <dbReference type="EMBL" id="CAL4774835.1"/>
    </source>
</evidence>
<dbReference type="Proteomes" id="UP001152797">
    <property type="component" value="Unassembled WGS sequence"/>
</dbReference>
<dbReference type="EMBL" id="CAMXCT020001175">
    <property type="protein sequence ID" value="CAL1140898.1"/>
    <property type="molecule type" value="Genomic_DNA"/>
</dbReference>
<dbReference type="AlphaFoldDB" id="A0A9P1CAD0"/>
<organism evidence="1">
    <name type="scientific">Cladocopium goreaui</name>
    <dbReference type="NCBI Taxonomy" id="2562237"/>
    <lineage>
        <taxon>Eukaryota</taxon>
        <taxon>Sar</taxon>
        <taxon>Alveolata</taxon>
        <taxon>Dinophyceae</taxon>
        <taxon>Suessiales</taxon>
        <taxon>Symbiodiniaceae</taxon>
        <taxon>Cladocopium</taxon>
    </lineage>
</organism>
<name>A0A9P1CAD0_9DINO</name>
<evidence type="ECO:0000313" key="3">
    <source>
        <dbReference type="Proteomes" id="UP001152797"/>
    </source>
</evidence>
<proteinExistence type="predicted"/>
<sequence>MSCFVLKYQHIGTNRKSEWLIVTRSAADDPRDGRLTGNVCFIRRTKSLRLAFSDDAGQMRDDPQDGSVELRDFRCTGMVGSGPKLHLKFVQHPEVTDCRYLVCPDGSRAMIFLGIYHKDGELEFMPGLKQMLTYGQRSDVDKYFRLEAKRFLDISLTPAPAEEEEDEELDDYTALKEWNWVGAPLMPM</sequence>
<keyword evidence="3" id="KW-1185">Reference proteome</keyword>
<accession>A0A9P1CAD0</accession>
<dbReference type="EMBL" id="CAMXCT030001175">
    <property type="protein sequence ID" value="CAL4774835.1"/>
    <property type="molecule type" value="Genomic_DNA"/>
</dbReference>
<gene>
    <name evidence="1" type="ORF">C1SCF055_LOCUS14787</name>
</gene>
<protein>
    <submittedName>
        <fullName evidence="1">Uncharacterized protein</fullName>
    </submittedName>
</protein>
<dbReference type="EMBL" id="CAMXCT010001175">
    <property type="protein sequence ID" value="CAI3987523.1"/>
    <property type="molecule type" value="Genomic_DNA"/>
</dbReference>
<evidence type="ECO:0000313" key="1">
    <source>
        <dbReference type="EMBL" id="CAI3987523.1"/>
    </source>
</evidence>
<comment type="caution">
    <text evidence="1">The sequence shown here is derived from an EMBL/GenBank/DDBJ whole genome shotgun (WGS) entry which is preliminary data.</text>
</comment>